<dbReference type="OrthoDB" id="9788916at2"/>
<evidence type="ECO:0000259" key="4">
    <source>
        <dbReference type="PROSITE" id="PS51186"/>
    </source>
</evidence>
<evidence type="ECO:0000313" key="6">
    <source>
        <dbReference type="Proteomes" id="UP000198379"/>
    </source>
</evidence>
<dbReference type="AlphaFoldDB" id="A0A239ANW8"/>
<comment type="similarity">
    <text evidence="3">Belongs to the acetyltransferase family. RimJ subfamily.</text>
</comment>
<feature type="domain" description="N-acetyltransferase" evidence="4">
    <location>
        <begin position="8"/>
        <end position="167"/>
    </location>
</feature>
<dbReference type="InterPro" id="IPR000182">
    <property type="entry name" value="GNAT_dom"/>
</dbReference>
<name>A0A239ANW8_9FLAO</name>
<evidence type="ECO:0000256" key="1">
    <source>
        <dbReference type="ARBA" id="ARBA00022679"/>
    </source>
</evidence>
<dbReference type="InterPro" id="IPR016181">
    <property type="entry name" value="Acyl_CoA_acyltransferase"/>
</dbReference>
<dbReference type="PANTHER" id="PTHR43792">
    <property type="entry name" value="GNAT FAMILY, PUTATIVE (AFU_ORTHOLOGUE AFUA_3G00765)-RELATED-RELATED"/>
    <property type="match status" value="1"/>
</dbReference>
<keyword evidence="2" id="KW-0012">Acyltransferase</keyword>
<dbReference type="PANTHER" id="PTHR43792:SF8">
    <property type="entry name" value="[RIBOSOMAL PROTEIN US5]-ALANINE N-ACETYLTRANSFERASE"/>
    <property type="match status" value="1"/>
</dbReference>
<reference evidence="5 6" key="1">
    <citation type="submission" date="2017-06" db="EMBL/GenBank/DDBJ databases">
        <authorList>
            <person name="Kim H.J."/>
            <person name="Triplett B.A."/>
        </authorList>
    </citation>
    <scope>NUCLEOTIDE SEQUENCE [LARGE SCALE GENOMIC DNA]</scope>
    <source>
        <strain evidence="5 6">DSM 25597</strain>
    </source>
</reference>
<dbReference type="InterPro" id="IPR051531">
    <property type="entry name" value="N-acetyltransferase"/>
</dbReference>
<protein>
    <submittedName>
        <fullName evidence="5">Protein N-acetyltransferase, RimJ/RimL family</fullName>
    </submittedName>
</protein>
<keyword evidence="1 5" id="KW-0808">Transferase</keyword>
<gene>
    <name evidence="5" type="ORF">SAMN06265376_10527</name>
</gene>
<dbReference type="EMBL" id="FZNY01000005">
    <property type="protein sequence ID" value="SNR97051.1"/>
    <property type="molecule type" value="Genomic_DNA"/>
</dbReference>
<accession>A0A239ANW8</accession>
<organism evidence="5 6">
    <name type="scientific">Dokdonia pacifica</name>
    <dbReference type="NCBI Taxonomy" id="1627892"/>
    <lineage>
        <taxon>Bacteria</taxon>
        <taxon>Pseudomonadati</taxon>
        <taxon>Bacteroidota</taxon>
        <taxon>Flavobacteriia</taxon>
        <taxon>Flavobacteriales</taxon>
        <taxon>Flavobacteriaceae</taxon>
        <taxon>Dokdonia</taxon>
    </lineage>
</organism>
<keyword evidence="6" id="KW-1185">Reference proteome</keyword>
<sequence length="172" mass="20182">MKSDNKLIQLRPLKHSDRTQLAKLANNKNIWDNLRDYIPYPYDENDADYFINLTLQEEPKQNFGITYNNELCGVIGVILQKDVYRKSGEIGYWIGEPYWGKGIATKAIELITTYGFNKLQLHRIYAGVFDYNTASIKVLEKNGFQPEGIFKNAIFKNEKLYDEHRFYKLNNQ</sequence>
<dbReference type="Proteomes" id="UP000198379">
    <property type="component" value="Unassembled WGS sequence"/>
</dbReference>
<dbReference type="Gene3D" id="3.40.630.30">
    <property type="match status" value="1"/>
</dbReference>
<dbReference type="PROSITE" id="PS51186">
    <property type="entry name" value="GNAT"/>
    <property type="match status" value="1"/>
</dbReference>
<evidence type="ECO:0000256" key="3">
    <source>
        <dbReference type="ARBA" id="ARBA00038502"/>
    </source>
</evidence>
<dbReference type="SUPFAM" id="SSF55729">
    <property type="entry name" value="Acyl-CoA N-acyltransferases (Nat)"/>
    <property type="match status" value="1"/>
</dbReference>
<dbReference type="GO" id="GO:0016747">
    <property type="term" value="F:acyltransferase activity, transferring groups other than amino-acyl groups"/>
    <property type="evidence" value="ECO:0007669"/>
    <property type="project" value="InterPro"/>
</dbReference>
<proteinExistence type="inferred from homology"/>
<dbReference type="Pfam" id="PF13302">
    <property type="entry name" value="Acetyltransf_3"/>
    <property type="match status" value="1"/>
</dbReference>
<evidence type="ECO:0000256" key="2">
    <source>
        <dbReference type="ARBA" id="ARBA00023315"/>
    </source>
</evidence>
<evidence type="ECO:0000313" key="5">
    <source>
        <dbReference type="EMBL" id="SNR97051.1"/>
    </source>
</evidence>
<dbReference type="RefSeq" id="WP_089372287.1">
    <property type="nucleotide sequence ID" value="NZ_BMEP01000006.1"/>
</dbReference>